<dbReference type="Proteomes" id="UP000225706">
    <property type="component" value="Unassembled WGS sequence"/>
</dbReference>
<evidence type="ECO:0000256" key="2">
    <source>
        <dbReference type="ARBA" id="ARBA00023140"/>
    </source>
</evidence>
<dbReference type="GO" id="GO:0016559">
    <property type="term" value="P:peroxisome fission"/>
    <property type="evidence" value="ECO:0007669"/>
    <property type="project" value="InterPro"/>
</dbReference>
<comment type="caution">
    <text evidence="4">The sequence shown here is derived from an EMBL/GenBank/DDBJ whole genome shotgun (WGS) entry which is preliminary data.</text>
</comment>
<dbReference type="Pfam" id="PF05648">
    <property type="entry name" value="PEX11"/>
    <property type="match status" value="1"/>
</dbReference>
<dbReference type="OrthoDB" id="10005898at2759"/>
<evidence type="ECO:0000256" key="1">
    <source>
        <dbReference type="ARBA" id="ARBA00023136"/>
    </source>
</evidence>
<evidence type="ECO:0000313" key="5">
    <source>
        <dbReference type="Proteomes" id="UP000225706"/>
    </source>
</evidence>
<dbReference type="EMBL" id="LSMT01000249">
    <property type="protein sequence ID" value="PFX22161.1"/>
    <property type="molecule type" value="Genomic_DNA"/>
</dbReference>
<sequence length="252" mass="28444">MAESVAELARVLETYRGREKLMRLLQYSSYLASGGLQKFSYESIAGKFRIWAEAISECRTFLRLFDDAAMLSYARDYGTGKEERDKVVRWTNLVDIFCGLTFYPLEHVAWARDKKLLAGKSDKLWDLSLYTWIGSLIACIIRDLWLLKKLYHLGKGKSISRTQLVNDSSGDIQISSSRQNQIKYLQRRLIVSVIGFTSDLGMAIHWAPPGFLWAGKMSIGTVGLLGTISSFAELYKYFKPAAALPDEALGSI</sequence>
<keyword evidence="2" id="KW-0576">Peroxisome</keyword>
<dbReference type="PANTHER" id="PTHR20990">
    <property type="entry name" value="PEROXISOMAL BIOGENESIS FACTOR 11"/>
    <property type="match status" value="1"/>
</dbReference>
<dbReference type="PANTHER" id="PTHR20990:SF1">
    <property type="entry name" value="PEROXISOMAL MEMBRANE PROTEIN 11C"/>
    <property type="match status" value="1"/>
</dbReference>
<dbReference type="GO" id="GO:0005778">
    <property type="term" value="C:peroxisomal membrane"/>
    <property type="evidence" value="ECO:0007669"/>
    <property type="project" value="UniProtKB-SubCell"/>
</dbReference>
<reference evidence="5" key="1">
    <citation type="journal article" date="2017" name="bioRxiv">
        <title>Comparative analysis of the genomes of Stylophora pistillata and Acropora digitifera provides evidence for extensive differences between species of corals.</title>
        <authorList>
            <person name="Voolstra C.R."/>
            <person name="Li Y."/>
            <person name="Liew Y.J."/>
            <person name="Baumgarten S."/>
            <person name="Zoccola D."/>
            <person name="Flot J.-F."/>
            <person name="Tambutte S."/>
            <person name="Allemand D."/>
            <person name="Aranda M."/>
        </authorList>
    </citation>
    <scope>NUCLEOTIDE SEQUENCE [LARGE SCALE GENOMIC DNA]</scope>
</reference>
<evidence type="ECO:0000256" key="3">
    <source>
        <dbReference type="ARBA" id="ARBA00046271"/>
    </source>
</evidence>
<dbReference type="InterPro" id="IPR008733">
    <property type="entry name" value="PEX11"/>
</dbReference>
<dbReference type="InterPro" id="IPR026510">
    <property type="entry name" value="PEX11C_met"/>
</dbReference>
<accession>A0A2B4RX17</accession>
<organism evidence="4 5">
    <name type="scientific">Stylophora pistillata</name>
    <name type="common">Smooth cauliflower coral</name>
    <dbReference type="NCBI Taxonomy" id="50429"/>
    <lineage>
        <taxon>Eukaryota</taxon>
        <taxon>Metazoa</taxon>
        <taxon>Cnidaria</taxon>
        <taxon>Anthozoa</taxon>
        <taxon>Hexacorallia</taxon>
        <taxon>Scleractinia</taxon>
        <taxon>Astrocoeniina</taxon>
        <taxon>Pocilloporidae</taxon>
        <taxon>Stylophora</taxon>
    </lineage>
</organism>
<dbReference type="AlphaFoldDB" id="A0A2B4RX17"/>
<gene>
    <name evidence="4" type="primary">PEX11G</name>
    <name evidence="4" type="ORF">AWC38_SpisGene13332</name>
</gene>
<comment type="subcellular location">
    <subcellularLocation>
        <location evidence="3">Peroxisome membrane</location>
    </subcellularLocation>
</comment>
<proteinExistence type="predicted"/>
<keyword evidence="5" id="KW-1185">Reference proteome</keyword>
<keyword evidence="1" id="KW-0472">Membrane</keyword>
<evidence type="ECO:0000313" key="4">
    <source>
        <dbReference type="EMBL" id="PFX22161.1"/>
    </source>
</evidence>
<protein>
    <submittedName>
        <fullName evidence="4">Peroxisomal membrane protein 11C</fullName>
    </submittedName>
</protein>
<name>A0A2B4RX17_STYPI</name>
<dbReference type="STRING" id="50429.A0A2B4RX17"/>